<keyword evidence="6" id="KW-1185">Reference proteome</keyword>
<evidence type="ECO:0000256" key="1">
    <source>
        <dbReference type="ARBA" id="ARBA00022737"/>
    </source>
</evidence>
<dbReference type="SUPFAM" id="SSF48403">
    <property type="entry name" value="Ankyrin repeat"/>
    <property type="match status" value="4"/>
</dbReference>
<dbReference type="EMBL" id="JAPFFF010000037">
    <property type="protein sequence ID" value="KAK8842926.1"/>
    <property type="molecule type" value="Genomic_DNA"/>
</dbReference>
<protein>
    <recommendedName>
        <fullName evidence="7">Ankyrin</fullName>
    </recommendedName>
</protein>
<dbReference type="PROSITE" id="PS50088">
    <property type="entry name" value="ANK_REPEAT"/>
    <property type="match status" value="1"/>
</dbReference>
<dbReference type="Pfam" id="PF12796">
    <property type="entry name" value="Ank_2"/>
    <property type="match status" value="2"/>
</dbReference>
<feature type="compositionally biased region" description="Low complexity" evidence="4">
    <location>
        <begin position="1802"/>
        <end position="1821"/>
    </location>
</feature>
<dbReference type="InterPro" id="IPR002110">
    <property type="entry name" value="Ankyrin_rpt"/>
</dbReference>
<evidence type="ECO:0000256" key="4">
    <source>
        <dbReference type="SAM" id="MobiDB-lite"/>
    </source>
</evidence>
<feature type="region of interest" description="Disordered" evidence="4">
    <location>
        <begin position="1594"/>
        <end position="1766"/>
    </location>
</feature>
<evidence type="ECO:0000256" key="3">
    <source>
        <dbReference type="PROSITE-ProRule" id="PRU00023"/>
    </source>
</evidence>
<evidence type="ECO:0008006" key="7">
    <source>
        <dbReference type="Google" id="ProtNLM"/>
    </source>
</evidence>
<feature type="compositionally biased region" description="Basic and acidic residues" evidence="4">
    <location>
        <begin position="1822"/>
        <end position="1834"/>
    </location>
</feature>
<name>A0ABR2HAJ0_9EUKA</name>
<proteinExistence type="predicted"/>
<dbReference type="Gene3D" id="1.25.40.20">
    <property type="entry name" value="Ankyrin repeat-containing domain"/>
    <property type="match status" value="4"/>
</dbReference>
<keyword evidence="2 3" id="KW-0040">ANK repeat</keyword>
<organism evidence="5 6">
    <name type="scientific">Tritrichomonas musculus</name>
    <dbReference type="NCBI Taxonomy" id="1915356"/>
    <lineage>
        <taxon>Eukaryota</taxon>
        <taxon>Metamonada</taxon>
        <taxon>Parabasalia</taxon>
        <taxon>Tritrichomonadida</taxon>
        <taxon>Tritrichomonadidae</taxon>
        <taxon>Tritrichomonas</taxon>
    </lineage>
</organism>
<dbReference type="InterPro" id="IPR036770">
    <property type="entry name" value="Ankyrin_rpt-contain_sf"/>
</dbReference>
<sequence length="1953" mass="225207">MAFRLPLVHNQDNDIKGHVVFQKYPRFERKITSFQNSNSKNQKEIQLLDERYKFNIYDHLPRLFTITTNNGSYKFNIEMLKDSCSVIKEYLEENPNFYEYHINVDDGTNVMRKFEQMYIGKTVKFLETELPLCRQITKELNLRFCPNNLKYPSSYTPGFSTWGMRNDFSIDVRINDQQFNTFIQEKYSKTFTIVTNSKEYHCNNIGVLSSKVIRELIQKDPLIDRFVYDFDDDFDGFQQICDFFNFKSVPLNVNNMNTLKMIAYDLQITSILYDIDSSINEYEKISQAIDEQQIIIDSINELFDLLYNIKEKTVDSVKNKIIESNWSKSEQSVLELAAFILQVIQSDILLHPFLIELLIELDKEANETNKLDTLLPIVKKQLMLSFAATPLISSFIYKLYMKGFIQKVEITEKLTRFIKGTKENVKYPSSSFSNNNSTSYGREPYLWFWPEIYELIDSNEKALNRCFAVQQRSFIKLYLPDRVDDFKRMRDSGEPDDIITKALRDDDVDTLQSIVSKSENKISNANVPFNIFESFIPNGSTDFINYAAAYGAIKCFKYLLLNHAEINELTFKYAVFGCNIEIIKIVYQHISTNLVNSALNRQRNSSLNRKGDSLLLAIIESAIMKHQNNLFDWICEQNFVINNLNENLLSQLVLTSVKYGNAHSIIELIDKGFNFQSIDKLNCKNIINMAASKGFYKILQLLFILMNKRIDLFLSGNLDLFDANSCVTFGSLSIFKFIIQKFNNEQLIKKSFLIAIGKNCIDIIDYILENHYKNDFILTKDDITQALLNSINNNSNELFIYLIDHFKAIDPNTFVDFNSQFNVILAEACNAGNFEVSKTIVDIILKDDPRNDFTLPFYKAIISESLKICQYFIDKKVFIEYEIISSQVNKLSSMKKDILSLIIQNCTPEAKETFFSCYLNEVIKKENVDLVDYLLNKGAHSNQALFEAVKTQNLDLVNMILNYNSHPSFVNQKSANGPVLSLAVHDNNVPIVKRLLSVPGIDPNLYDKSNITPLISAIINLNIDLVDMIINFYGSNIQSQIWQLNEGIKRILLKLSSSHRKDTRILAILNRLIEIDNIDLNIHEGRYTLLTYACEANEINIVKMLLKLDKVDVNLYAPTTASTPLMIAIEMKNFEIAKLLIECPRTNINLRNYINQTALTIAVQNNLEEIVTLLINDKKFDHVESCLDFAFSVSTGIISVLLFSIKDLDVNYKIIKNVGRSPDISQRSKNGPAQLNAFSFFETTLTNAVNKGDIELIDLIVNHPSFDPIKSNLKMAIFNSIKKNNIEIFNKLSSIKNYDINMFNLKGESLLVSAVMSNNQMIIDEIFKNENFDSEKSNLQSAFIQSFTVKKDFSLDIMNQLYEYDSNHKKLINLNKILPNGKSFFTSIPPRFDNIENLVNFFLDHGADPNIPDSQGVYPLEYAILEMATPFVIALLDSGKVDYSVKCKGNYIPLTSSNAKIMSRYQTDSMKSYLHLAARSNDSQILIEFLQRNLIDVNVTDDLGETPLMDACRSRKSENIQQLFLRDDLDYLHRNNKGEDALKIIENFTLKQRAEPADTKEKYCECLLDLVKKGFSYSASSYAYRNRILAQNKEENKDNENREENKDIENKEENKDNENREENKDIENKEENKDNENREENKDNENKEESKDIENKEESKDIENKEESKGSGNNEESKDIENKEEYKDNENKEESKDIENKEENKDIGNKEESKDIENKEENKDIENKEESKGSGNNEENKDDENREKAGINENEKEDKEDSAKKFSFSFGTNQNFSSFGSHFSFGQNAKSSVENKAANEANNSFSTNNKFGSFGSNNKFSFENKKKDDNDVNHSKFTFQFNNKFNANPSSNDQNNGMKTFVFTNNKKFDKNSNSFNSPPFKFSMQPSEKVGNQELFNESMNLQQEIKDEIAESFSNLKPEEVEKMAEKLKEIAERKAMKLYESLSNKKTENK</sequence>
<feature type="compositionally biased region" description="Basic and acidic residues" evidence="4">
    <location>
        <begin position="1594"/>
        <end position="1732"/>
    </location>
</feature>
<gene>
    <name evidence="5" type="ORF">M9Y10_025792</name>
</gene>
<dbReference type="PANTHER" id="PTHR24198:SF165">
    <property type="entry name" value="ANKYRIN REPEAT-CONTAINING PROTEIN-RELATED"/>
    <property type="match status" value="1"/>
</dbReference>
<evidence type="ECO:0000256" key="2">
    <source>
        <dbReference type="ARBA" id="ARBA00023043"/>
    </source>
</evidence>
<accession>A0ABR2HAJ0</accession>
<feature type="region of interest" description="Disordered" evidence="4">
    <location>
        <begin position="1800"/>
        <end position="1834"/>
    </location>
</feature>
<evidence type="ECO:0000313" key="5">
    <source>
        <dbReference type="EMBL" id="KAK8842926.1"/>
    </source>
</evidence>
<feature type="compositionally biased region" description="Basic and acidic residues" evidence="4">
    <location>
        <begin position="1743"/>
        <end position="1764"/>
    </location>
</feature>
<dbReference type="SMART" id="SM00248">
    <property type="entry name" value="ANK"/>
    <property type="match status" value="14"/>
</dbReference>
<evidence type="ECO:0000313" key="6">
    <source>
        <dbReference type="Proteomes" id="UP001470230"/>
    </source>
</evidence>
<reference evidence="5 6" key="1">
    <citation type="submission" date="2024-04" db="EMBL/GenBank/DDBJ databases">
        <title>Tritrichomonas musculus Genome.</title>
        <authorList>
            <person name="Alves-Ferreira E."/>
            <person name="Grigg M."/>
            <person name="Lorenzi H."/>
            <person name="Galac M."/>
        </authorList>
    </citation>
    <scope>NUCLEOTIDE SEQUENCE [LARGE SCALE GENOMIC DNA]</scope>
    <source>
        <strain evidence="5 6">EAF2021</strain>
    </source>
</reference>
<keyword evidence="1" id="KW-0677">Repeat</keyword>
<dbReference type="Proteomes" id="UP001470230">
    <property type="component" value="Unassembled WGS sequence"/>
</dbReference>
<comment type="caution">
    <text evidence="5">The sequence shown here is derived from an EMBL/GenBank/DDBJ whole genome shotgun (WGS) entry which is preliminary data.</text>
</comment>
<feature type="repeat" description="ANK" evidence="3">
    <location>
        <begin position="1469"/>
        <end position="1502"/>
    </location>
</feature>
<dbReference type="PANTHER" id="PTHR24198">
    <property type="entry name" value="ANKYRIN REPEAT AND PROTEIN KINASE DOMAIN-CONTAINING PROTEIN"/>
    <property type="match status" value="1"/>
</dbReference>